<organism evidence="9 10">
    <name type="scientific">Chrysophaeum taylorii</name>
    <dbReference type="NCBI Taxonomy" id="2483200"/>
    <lineage>
        <taxon>Eukaryota</taxon>
        <taxon>Sar</taxon>
        <taxon>Stramenopiles</taxon>
        <taxon>Ochrophyta</taxon>
        <taxon>Pelagophyceae</taxon>
        <taxon>Pelagomonadales</taxon>
        <taxon>Pelagomonadaceae</taxon>
        <taxon>Chrysophaeum</taxon>
    </lineage>
</organism>
<comment type="caution">
    <text evidence="9">The sequence shown here is derived from an EMBL/GenBank/DDBJ whole genome shotgun (WGS) entry which is preliminary data.</text>
</comment>
<protein>
    <recommendedName>
        <fullName evidence="8">Large ribosomal subunit protein eL14 domain-containing protein</fullName>
    </recommendedName>
</protein>
<evidence type="ECO:0000313" key="10">
    <source>
        <dbReference type="Proteomes" id="UP001230188"/>
    </source>
</evidence>
<gene>
    <name evidence="9" type="ORF">CTAYLR_003123</name>
</gene>
<dbReference type="GO" id="GO:0009507">
    <property type="term" value="C:chloroplast"/>
    <property type="evidence" value="ECO:0007669"/>
    <property type="project" value="UniProtKB-SubCell"/>
</dbReference>
<comment type="subcellular location">
    <subcellularLocation>
        <location evidence="1">Plastid</location>
        <location evidence="1">Chloroplast</location>
    </subcellularLocation>
</comment>
<evidence type="ECO:0000256" key="4">
    <source>
        <dbReference type="ARBA" id="ARBA00022640"/>
    </source>
</evidence>
<dbReference type="Gene3D" id="6.10.250.2270">
    <property type="match status" value="1"/>
</dbReference>
<keyword evidence="10" id="KW-1185">Reference proteome</keyword>
<dbReference type="InterPro" id="IPR039660">
    <property type="entry name" value="Ribosomal_eL14"/>
</dbReference>
<dbReference type="PANTHER" id="PTHR11127:SF2">
    <property type="entry name" value="LARGE RIBOSOMAL SUBUNIT PROTEIN EL14"/>
    <property type="match status" value="1"/>
</dbReference>
<sequence length="167" mass="18018">MGFTRFVEVGRVCLVNYGPDNGKLGTIIDIVDGNKCLVDGPRTHRPRATSDALQATRPNRHHGQDPEEREAENAQSGVGEGGCSRAMGSHGLGQKLAAKKKRANLTDFQRFQLMVARKQRAALVKEKLDAIKDGTLVPSVPEKKAKTAPPPAEEPEPEPEPAAAADY</sequence>
<keyword evidence="3" id="KW-0150">Chloroplast</keyword>
<dbReference type="InterPro" id="IPR002784">
    <property type="entry name" value="Ribosomal_eL14_dom"/>
</dbReference>
<dbReference type="AlphaFoldDB" id="A0AAD7XRR6"/>
<evidence type="ECO:0000256" key="2">
    <source>
        <dbReference type="ARBA" id="ARBA00006592"/>
    </source>
</evidence>
<proteinExistence type="inferred from homology"/>
<dbReference type="GO" id="GO:0003735">
    <property type="term" value="F:structural constituent of ribosome"/>
    <property type="evidence" value="ECO:0007669"/>
    <property type="project" value="InterPro"/>
</dbReference>
<evidence type="ECO:0000256" key="7">
    <source>
        <dbReference type="SAM" id="MobiDB-lite"/>
    </source>
</evidence>
<dbReference type="Proteomes" id="UP001230188">
    <property type="component" value="Unassembled WGS sequence"/>
</dbReference>
<dbReference type="GO" id="GO:0022625">
    <property type="term" value="C:cytosolic large ribosomal subunit"/>
    <property type="evidence" value="ECO:0007669"/>
    <property type="project" value="TreeGrafter"/>
</dbReference>
<keyword evidence="5" id="KW-0689">Ribosomal protein</keyword>
<dbReference type="PANTHER" id="PTHR11127">
    <property type="entry name" value="60S RIBOSOMAL PROTEIN L14"/>
    <property type="match status" value="1"/>
</dbReference>
<dbReference type="GO" id="GO:0003723">
    <property type="term" value="F:RNA binding"/>
    <property type="evidence" value="ECO:0007669"/>
    <property type="project" value="InterPro"/>
</dbReference>
<dbReference type="Pfam" id="PF01929">
    <property type="entry name" value="Ribosomal_L14e"/>
    <property type="match status" value="1"/>
</dbReference>
<dbReference type="InterPro" id="IPR014722">
    <property type="entry name" value="Rib_uL2_dom2"/>
</dbReference>
<feature type="region of interest" description="Disordered" evidence="7">
    <location>
        <begin position="132"/>
        <end position="167"/>
    </location>
</feature>
<name>A0AAD7XRR6_9STRA</name>
<dbReference type="InterPro" id="IPR008991">
    <property type="entry name" value="Translation_prot_SH3-like_sf"/>
</dbReference>
<keyword evidence="6" id="KW-0687">Ribonucleoprotein</keyword>
<dbReference type="EMBL" id="JAQMWT010000024">
    <property type="protein sequence ID" value="KAJ8613645.1"/>
    <property type="molecule type" value="Genomic_DNA"/>
</dbReference>
<feature type="domain" description="Large ribosomal subunit protein eL14" evidence="8">
    <location>
        <begin position="92"/>
        <end position="120"/>
    </location>
</feature>
<comment type="similarity">
    <text evidence="2">Belongs to the eukaryotic ribosomal protein eL14 family.</text>
</comment>
<dbReference type="Gene3D" id="2.30.30.30">
    <property type="match status" value="1"/>
</dbReference>
<accession>A0AAD7XRR6</accession>
<keyword evidence="4" id="KW-0934">Plastid</keyword>
<dbReference type="GO" id="GO:0006412">
    <property type="term" value="P:translation"/>
    <property type="evidence" value="ECO:0007669"/>
    <property type="project" value="InterPro"/>
</dbReference>
<evidence type="ECO:0000313" key="9">
    <source>
        <dbReference type="EMBL" id="KAJ8613645.1"/>
    </source>
</evidence>
<evidence type="ECO:0000256" key="3">
    <source>
        <dbReference type="ARBA" id="ARBA00022528"/>
    </source>
</evidence>
<dbReference type="SUPFAM" id="SSF50104">
    <property type="entry name" value="Translation proteins SH3-like domain"/>
    <property type="match status" value="1"/>
</dbReference>
<evidence type="ECO:0000256" key="5">
    <source>
        <dbReference type="ARBA" id="ARBA00022980"/>
    </source>
</evidence>
<reference evidence="9" key="1">
    <citation type="submission" date="2023-01" db="EMBL/GenBank/DDBJ databases">
        <title>Metagenome sequencing of chrysophaentin producing Chrysophaeum taylorii.</title>
        <authorList>
            <person name="Davison J."/>
            <person name="Bewley C."/>
        </authorList>
    </citation>
    <scope>NUCLEOTIDE SEQUENCE</scope>
    <source>
        <strain evidence="9">NIES-1699</strain>
    </source>
</reference>
<evidence type="ECO:0000259" key="8">
    <source>
        <dbReference type="Pfam" id="PF01929"/>
    </source>
</evidence>
<evidence type="ECO:0000256" key="1">
    <source>
        <dbReference type="ARBA" id="ARBA00004229"/>
    </source>
</evidence>
<feature type="region of interest" description="Disordered" evidence="7">
    <location>
        <begin position="40"/>
        <end position="100"/>
    </location>
</feature>
<dbReference type="CDD" id="cd23702">
    <property type="entry name" value="eL14"/>
    <property type="match status" value="1"/>
</dbReference>
<evidence type="ECO:0000256" key="6">
    <source>
        <dbReference type="ARBA" id="ARBA00023274"/>
    </source>
</evidence>
<dbReference type="GO" id="GO:0042273">
    <property type="term" value="P:ribosomal large subunit biogenesis"/>
    <property type="evidence" value="ECO:0007669"/>
    <property type="project" value="TreeGrafter"/>
</dbReference>